<dbReference type="EMBL" id="JAKMXF010000295">
    <property type="protein sequence ID" value="KAI6653119.1"/>
    <property type="molecule type" value="Genomic_DNA"/>
</dbReference>
<comment type="caution">
    <text evidence="1">The sequence shown here is derived from an EMBL/GenBank/DDBJ whole genome shotgun (WGS) entry which is preliminary data.</text>
</comment>
<dbReference type="Proteomes" id="UP001165289">
    <property type="component" value="Unassembled WGS sequence"/>
</dbReference>
<sequence>MCDRYQISDRAGAAIANAVLQDYGIITQEEDSQIIDINSVDLDSLALTYNSQKTGTSHMSRHITNKHPEEHNKMKRRLECRDGTQSSILRCFKKKTGLSAMPERRRLAMLISCGDHVLPLSYFESEFTRSLLRIESCSNRMDLRGEIRLIADEVRQEITAEFQGTFMTIVCDGWKNSLTGDKFVSFLGFANSSSKPIYITSQIVKDNSSDAFLEAGRVALNIVEGWNSKVIALLADNTRSIQLDLQKLSNECGGLLVLRCAAHVMNLCLRDIFTAVPVCQKALDILNKHVANGTVLRYVDARWNSRIVRMEQLIVKLDDEREKGKLSACLQRTRPILDVLNIAQEDTTTWPTMMCKFEELLETLQETGFDEVCTVIEKRRWMLENIVIHLINWLNGKTGDIDFEMTGKWLQLMKVRSDFDMLYAAREFGAGLEDGKTSEPNSFKGVIGKELNRDFTCKPIATYHPLCGKTQLIDCDILKNLNKDQKYLYNICHAVQTGICSSELASMQPGPIHHARWTTLANRLLRSYIPTIHPTPELTRLVNFIVNYYAPVWFGIKSNPICTDGPKNILFAISLLRDLSESGQEVICDVIQGNSYFCHPENLLISMLADNDEQIRQKAVKTILDIPMNSSSFRPIEIRPFNLPSIRFTAETYVDIIDWVASFITEPPFTEYISKEILIYSVRTPLEIAACLHAIHKQLKELFN</sequence>
<dbReference type="PANTHER" id="PTHR46409:SF1">
    <property type="entry name" value="HTH PSQ-TYPE DOMAIN-CONTAINING PROTEIN"/>
    <property type="match status" value="1"/>
</dbReference>
<evidence type="ECO:0000313" key="1">
    <source>
        <dbReference type="EMBL" id="KAI6653119.1"/>
    </source>
</evidence>
<proteinExistence type="predicted"/>
<name>A0AAV7JXD5_9METZ</name>
<evidence type="ECO:0008006" key="3">
    <source>
        <dbReference type="Google" id="ProtNLM"/>
    </source>
</evidence>
<dbReference type="SUPFAM" id="SSF53098">
    <property type="entry name" value="Ribonuclease H-like"/>
    <property type="match status" value="1"/>
</dbReference>
<reference evidence="1 2" key="1">
    <citation type="journal article" date="2023" name="BMC Biol.">
        <title>The compact genome of the sponge Oopsacas minuta (Hexactinellida) is lacking key metazoan core genes.</title>
        <authorList>
            <person name="Santini S."/>
            <person name="Schenkelaars Q."/>
            <person name="Jourda C."/>
            <person name="Duchesne M."/>
            <person name="Belahbib H."/>
            <person name="Rocher C."/>
            <person name="Selva M."/>
            <person name="Riesgo A."/>
            <person name="Vervoort M."/>
            <person name="Leys S.P."/>
            <person name="Kodjabachian L."/>
            <person name="Le Bivic A."/>
            <person name="Borchiellini C."/>
            <person name="Claverie J.M."/>
            <person name="Renard E."/>
        </authorList>
    </citation>
    <scope>NUCLEOTIDE SEQUENCE [LARGE SCALE GENOMIC DNA]</scope>
    <source>
        <strain evidence="1">SPO-2</strain>
    </source>
</reference>
<dbReference type="InterPro" id="IPR012337">
    <property type="entry name" value="RNaseH-like_sf"/>
</dbReference>
<evidence type="ECO:0000313" key="2">
    <source>
        <dbReference type="Proteomes" id="UP001165289"/>
    </source>
</evidence>
<keyword evidence="2" id="KW-1185">Reference proteome</keyword>
<dbReference type="AlphaFoldDB" id="A0AAV7JXD5"/>
<gene>
    <name evidence="1" type="ORF">LOD99_3955</name>
</gene>
<organism evidence="1 2">
    <name type="scientific">Oopsacas minuta</name>
    <dbReference type="NCBI Taxonomy" id="111878"/>
    <lineage>
        <taxon>Eukaryota</taxon>
        <taxon>Metazoa</taxon>
        <taxon>Porifera</taxon>
        <taxon>Hexactinellida</taxon>
        <taxon>Hexasterophora</taxon>
        <taxon>Lyssacinosida</taxon>
        <taxon>Leucopsacidae</taxon>
        <taxon>Oopsacas</taxon>
    </lineage>
</organism>
<accession>A0AAV7JXD5</accession>
<dbReference type="PANTHER" id="PTHR46409">
    <property type="entry name" value="HTH PSQ-TYPE DOMAIN-CONTAINING PROTEIN"/>
    <property type="match status" value="1"/>
</dbReference>
<protein>
    <recommendedName>
        <fullName evidence="3">DUF659 domain-containing protein</fullName>
    </recommendedName>
</protein>